<comment type="caution">
    <text evidence="2">The sequence shown here is derived from an EMBL/GenBank/DDBJ whole genome shotgun (WGS) entry which is preliminary data.</text>
</comment>
<evidence type="ECO:0000313" key="3">
    <source>
        <dbReference type="Proteomes" id="UP000765509"/>
    </source>
</evidence>
<name>A0A9Q3EC37_9BASI</name>
<dbReference type="AlphaFoldDB" id="A0A9Q3EC37"/>
<proteinExistence type="predicted"/>
<feature type="region of interest" description="Disordered" evidence="1">
    <location>
        <begin position="52"/>
        <end position="76"/>
    </location>
</feature>
<dbReference type="Proteomes" id="UP000765509">
    <property type="component" value="Unassembled WGS sequence"/>
</dbReference>
<feature type="compositionally biased region" description="Polar residues" evidence="1">
    <location>
        <begin position="52"/>
        <end position="69"/>
    </location>
</feature>
<protein>
    <submittedName>
        <fullName evidence="2">Uncharacterized protein</fullName>
    </submittedName>
</protein>
<gene>
    <name evidence="2" type="ORF">O181_058269</name>
</gene>
<organism evidence="2 3">
    <name type="scientific">Austropuccinia psidii MF-1</name>
    <dbReference type="NCBI Taxonomy" id="1389203"/>
    <lineage>
        <taxon>Eukaryota</taxon>
        <taxon>Fungi</taxon>
        <taxon>Dikarya</taxon>
        <taxon>Basidiomycota</taxon>
        <taxon>Pucciniomycotina</taxon>
        <taxon>Pucciniomycetes</taxon>
        <taxon>Pucciniales</taxon>
        <taxon>Sphaerophragmiaceae</taxon>
        <taxon>Austropuccinia</taxon>
    </lineage>
</organism>
<evidence type="ECO:0000256" key="1">
    <source>
        <dbReference type="SAM" id="MobiDB-lite"/>
    </source>
</evidence>
<reference evidence="2" key="1">
    <citation type="submission" date="2021-03" db="EMBL/GenBank/DDBJ databases">
        <title>Draft genome sequence of rust myrtle Austropuccinia psidii MF-1, a brazilian biotype.</title>
        <authorList>
            <person name="Quecine M.C."/>
            <person name="Pachon D.M.R."/>
            <person name="Bonatelli M.L."/>
            <person name="Correr F.H."/>
            <person name="Franceschini L.M."/>
            <person name="Leite T.F."/>
            <person name="Margarido G.R.A."/>
            <person name="Almeida C.A."/>
            <person name="Ferrarezi J.A."/>
            <person name="Labate C.A."/>
        </authorList>
    </citation>
    <scope>NUCLEOTIDE SEQUENCE</scope>
    <source>
        <strain evidence="2">MF-1</strain>
    </source>
</reference>
<keyword evidence="3" id="KW-1185">Reference proteome</keyword>
<accession>A0A9Q3EC37</accession>
<dbReference type="EMBL" id="AVOT02026723">
    <property type="protein sequence ID" value="MBW0518554.1"/>
    <property type="molecule type" value="Genomic_DNA"/>
</dbReference>
<evidence type="ECO:0000313" key="2">
    <source>
        <dbReference type="EMBL" id="MBW0518554.1"/>
    </source>
</evidence>
<sequence length="108" mass="12262">MRRTSAEHHSICLAAGRCTTAPSKDAHEMDGKKAEAMCWMCPKRQSLTMAWMDSSSAKTQQRTESQGKTSLEPWPGGKALMMRNGWRWRREPAGFKLELLQIYLAGFE</sequence>